<sequence>MVKYFSPNNAAVSDEICAAIAAVGGLCLDENGSVGFGKSTVIVTVPANHPDVAFLRKAASKCFLTFENTSSLFLFLSKASISQSELQRLVSNALARNRIDIDFSCEESAATYCGEFSCPEDECDLRTGVFDFLKVLATGKGSIVADIFGHEALGEFQYTFEKIVTHRKDELVEIAPPIWVDRVLCDPDTNVIYLNINVLVCGGGEYKLISMVVSNEQAQDSREIAKQLRSRISSWIDLKGLHELLKAILGKAFRELKEQTWIRREGWVKSKAGVIEGFACGQQLMLAKNVDRNQYFLDIQNPSFSVRGTLADWRERVLVPASNSYLLLGALQLGLAGLMVDHVPSISSCIFNLYGLAGNGKTLTLAMIASIFGNTAAPGQSLAGRHGRTVIETFGSTSLALQAQAQRASCGLLLVDEVGSNSFKEVEKFIYTTANGSSRTRSNAKGGLEESESKTLFMITTGEVPLLSLISRNAKEGILDRGVDIDVGQVPFLDEPEDEFRLFGSLEHRDELIDGVTTQFGTAAPAFAQALLDEYESNEWREELEAFKLRLLENLPAYAAIGGASRVLSRFALAGVAGIIALRRGVFDESLVNEENLFDGLLVCVRAWAKKRWSHLAVLADAIGCAGIIPLSSPKHQRHIYRHENIDGLPTLMISKAWLQELLSEEGDVERISKRFRDDHQLVRREGNRNTLGKFPYYHLRTDWLDWYGLEWCEESEAFVYSE</sequence>
<dbReference type="Pfam" id="PF06048">
    <property type="entry name" value="DUF927"/>
    <property type="match status" value="1"/>
</dbReference>
<evidence type="ECO:0000259" key="1">
    <source>
        <dbReference type="Pfam" id="PF06048"/>
    </source>
</evidence>
<dbReference type="EMBL" id="JAQJZJ010000014">
    <property type="protein sequence ID" value="MDA7089066.1"/>
    <property type="molecule type" value="Genomic_DNA"/>
</dbReference>
<reference evidence="2 3" key="1">
    <citation type="submission" date="2023-01" db="EMBL/GenBank/DDBJ databases">
        <title>Pseudomonas SA3-5T sp. nov., isolated from tidal flat sediment.</title>
        <authorList>
            <person name="Kim H.S."/>
            <person name="Kim J.-S."/>
            <person name="Suh M.K."/>
            <person name="Eom M.K."/>
            <person name="Lee J.-S."/>
        </authorList>
    </citation>
    <scope>NUCLEOTIDE SEQUENCE [LARGE SCALE GENOMIC DNA]</scope>
    <source>
        <strain evidence="2 3">SA3-5</strain>
    </source>
</reference>
<dbReference type="InterPro" id="IPR009270">
    <property type="entry name" value="DUF927"/>
</dbReference>
<dbReference type="RefSeq" id="WP_271349955.1">
    <property type="nucleotide sequence ID" value="NZ_JAQJZJ010000014.1"/>
</dbReference>
<proteinExistence type="predicted"/>
<evidence type="ECO:0000313" key="2">
    <source>
        <dbReference type="EMBL" id="MDA7089066.1"/>
    </source>
</evidence>
<dbReference type="Proteomes" id="UP001212042">
    <property type="component" value="Unassembled WGS sequence"/>
</dbReference>
<protein>
    <submittedName>
        <fullName evidence="2">DUF927 domain-containing protein</fullName>
    </submittedName>
</protein>
<feature type="domain" description="DUF927" evidence="1">
    <location>
        <begin position="172"/>
        <end position="450"/>
    </location>
</feature>
<accession>A0ABT4XLG5</accession>
<keyword evidence="3" id="KW-1185">Reference proteome</keyword>
<evidence type="ECO:0000313" key="3">
    <source>
        <dbReference type="Proteomes" id="UP001212042"/>
    </source>
</evidence>
<gene>
    <name evidence="2" type="ORF">PH586_22045</name>
</gene>
<organism evidence="2 3">
    <name type="scientific">Pseudomonas aestuarii</name>
    <dbReference type="NCBI Taxonomy" id="3018340"/>
    <lineage>
        <taxon>Bacteria</taxon>
        <taxon>Pseudomonadati</taxon>
        <taxon>Pseudomonadota</taxon>
        <taxon>Gammaproteobacteria</taxon>
        <taxon>Pseudomonadales</taxon>
        <taxon>Pseudomonadaceae</taxon>
        <taxon>Pseudomonas</taxon>
    </lineage>
</organism>
<name>A0ABT4XLG5_9PSED</name>
<comment type="caution">
    <text evidence="2">The sequence shown here is derived from an EMBL/GenBank/DDBJ whole genome shotgun (WGS) entry which is preliminary data.</text>
</comment>